<keyword evidence="1" id="KW-0732">Signal</keyword>
<protein>
    <recommendedName>
        <fullName evidence="4">Neurotransmitter-gated ion-channel ligand-binding domain-containing protein</fullName>
    </recommendedName>
</protein>
<sequence>MLSSRSVSFIVVLLAVVQRGICQYPYNYKPESGTSQVVNGVMDGIDMVLLRFIDTARKSTLSLQNWGEQIGFLPPHRLQPYFYSYYRRNITAANLNIALLLHLQKLQVTGLDG</sequence>
<dbReference type="AlphaFoldDB" id="A0AA39M308"/>
<comment type="caution">
    <text evidence="2">The sequence shown here is derived from an EMBL/GenBank/DDBJ whole genome shotgun (WGS) entry which is preliminary data.</text>
</comment>
<accession>A0AA39M308</accession>
<evidence type="ECO:0008006" key="4">
    <source>
        <dbReference type="Google" id="ProtNLM"/>
    </source>
</evidence>
<evidence type="ECO:0000313" key="3">
    <source>
        <dbReference type="Proteomes" id="UP001175271"/>
    </source>
</evidence>
<evidence type="ECO:0000256" key="1">
    <source>
        <dbReference type="SAM" id="SignalP"/>
    </source>
</evidence>
<organism evidence="2 3">
    <name type="scientific">Steinernema hermaphroditum</name>
    <dbReference type="NCBI Taxonomy" id="289476"/>
    <lineage>
        <taxon>Eukaryota</taxon>
        <taxon>Metazoa</taxon>
        <taxon>Ecdysozoa</taxon>
        <taxon>Nematoda</taxon>
        <taxon>Chromadorea</taxon>
        <taxon>Rhabditida</taxon>
        <taxon>Tylenchina</taxon>
        <taxon>Panagrolaimomorpha</taxon>
        <taxon>Strongyloidoidea</taxon>
        <taxon>Steinernematidae</taxon>
        <taxon>Steinernema</taxon>
    </lineage>
</organism>
<evidence type="ECO:0000313" key="2">
    <source>
        <dbReference type="EMBL" id="KAK0418878.1"/>
    </source>
</evidence>
<reference evidence="2" key="1">
    <citation type="submission" date="2023-06" db="EMBL/GenBank/DDBJ databases">
        <title>Genomic analysis of the entomopathogenic nematode Steinernema hermaphroditum.</title>
        <authorList>
            <person name="Schwarz E.M."/>
            <person name="Heppert J.K."/>
            <person name="Baniya A."/>
            <person name="Schwartz H.T."/>
            <person name="Tan C.-H."/>
            <person name="Antoshechkin I."/>
            <person name="Sternberg P.W."/>
            <person name="Goodrich-Blair H."/>
            <person name="Dillman A.R."/>
        </authorList>
    </citation>
    <scope>NUCLEOTIDE SEQUENCE</scope>
    <source>
        <strain evidence="2">PS9179</strain>
        <tissue evidence="2">Whole animal</tissue>
    </source>
</reference>
<feature type="signal peptide" evidence="1">
    <location>
        <begin position="1"/>
        <end position="22"/>
    </location>
</feature>
<gene>
    <name evidence="2" type="ORF">QR680_013824</name>
</gene>
<dbReference type="Proteomes" id="UP001175271">
    <property type="component" value="Unassembled WGS sequence"/>
</dbReference>
<proteinExistence type="predicted"/>
<name>A0AA39M308_9BILA</name>
<dbReference type="EMBL" id="JAUCMV010000002">
    <property type="protein sequence ID" value="KAK0418878.1"/>
    <property type="molecule type" value="Genomic_DNA"/>
</dbReference>
<feature type="chain" id="PRO_5041433020" description="Neurotransmitter-gated ion-channel ligand-binding domain-containing protein" evidence="1">
    <location>
        <begin position="23"/>
        <end position="113"/>
    </location>
</feature>
<keyword evidence="3" id="KW-1185">Reference proteome</keyword>